<dbReference type="HOGENOM" id="CLU_806878_0_0_1"/>
<evidence type="ECO:0000313" key="1">
    <source>
        <dbReference type="EMBL" id="EPZ35339.1"/>
    </source>
</evidence>
<protein>
    <recommendedName>
        <fullName evidence="3">NYN domain-containing protein</fullName>
    </recommendedName>
</protein>
<evidence type="ECO:0008006" key="3">
    <source>
        <dbReference type="Google" id="ProtNLM"/>
    </source>
</evidence>
<dbReference type="AlphaFoldDB" id="A0A075AYY4"/>
<gene>
    <name evidence="1" type="ORF">O9G_000735</name>
</gene>
<reference evidence="1 2" key="1">
    <citation type="journal article" date="2013" name="Curr. Biol.">
        <title>Shared signatures of parasitism and phylogenomics unite Cryptomycota and microsporidia.</title>
        <authorList>
            <person name="James T.Y."/>
            <person name="Pelin A."/>
            <person name="Bonen L."/>
            <person name="Ahrendt S."/>
            <person name="Sain D."/>
            <person name="Corradi N."/>
            <person name="Stajich J.E."/>
        </authorList>
    </citation>
    <scope>NUCLEOTIDE SEQUENCE [LARGE SCALE GENOMIC DNA]</scope>
    <source>
        <strain evidence="1 2">CSF55</strain>
    </source>
</reference>
<dbReference type="Proteomes" id="UP000030755">
    <property type="component" value="Unassembled WGS sequence"/>
</dbReference>
<accession>A0A075AYY4</accession>
<sequence length="344" mass="40311">MKILVDYRFFNGFHPTQRDIFDILGDAKIYLQNITEVYIYHDQASSSSFENRDDQKFFVDMFHIFGSFSDAVALCIRFCRQGDFCILSNDAQFLTILNEIKKGTNNFIVFISNKTYYTGLIRGHVVNKFYNGSLSTEMLVTVEPTKEDGEKIVENAERMNDTVKKTDNIKEEEKREGSHSPFQMFKNFTIHENQDDKNSGFEYRRFDFILVYTFVHKNKFGFNPRSCVCGPMGKYLKGRKVGELIGEYINLKYLEEREDRSLRLGRKLRALLPFVSELCIVYKDVEEVNEERLTAAFEDFDFTIIQLKDSKEFIVKLKNLGLIEYCRASMMFKGKSFLEKNVDK</sequence>
<keyword evidence="2" id="KW-1185">Reference proteome</keyword>
<dbReference type="EMBL" id="KE560848">
    <property type="protein sequence ID" value="EPZ35339.1"/>
    <property type="molecule type" value="Genomic_DNA"/>
</dbReference>
<name>A0A075AYY4_ROZAC</name>
<organism evidence="1 2">
    <name type="scientific">Rozella allomycis (strain CSF55)</name>
    <dbReference type="NCBI Taxonomy" id="988480"/>
    <lineage>
        <taxon>Eukaryota</taxon>
        <taxon>Fungi</taxon>
        <taxon>Fungi incertae sedis</taxon>
        <taxon>Cryptomycota</taxon>
        <taxon>Cryptomycota incertae sedis</taxon>
        <taxon>Rozella</taxon>
    </lineage>
</organism>
<proteinExistence type="predicted"/>
<evidence type="ECO:0000313" key="2">
    <source>
        <dbReference type="Proteomes" id="UP000030755"/>
    </source>
</evidence>